<evidence type="ECO:0000313" key="2">
    <source>
        <dbReference type="EMBL" id="EXX63522.1"/>
    </source>
</evidence>
<organism evidence="2 3">
    <name type="scientific">Rhizophagus irregularis (strain DAOM 197198w)</name>
    <name type="common">Glomus intraradices</name>
    <dbReference type="NCBI Taxonomy" id="1432141"/>
    <lineage>
        <taxon>Eukaryota</taxon>
        <taxon>Fungi</taxon>
        <taxon>Fungi incertae sedis</taxon>
        <taxon>Mucoromycota</taxon>
        <taxon>Glomeromycotina</taxon>
        <taxon>Glomeromycetes</taxon>
        <taxon>Glomerales</taxon>
        <taxon>Glomeraceae</taxon>
        <taxon>Rhizophagus</taxon>
    </lineage>
</organism>
<keyword evidence="3" id="KW-1185">Reference proteome</keyword>
<evidence type="ECO:0000256" key="1">
    <source>
        <dbReference type="SAM" id="MobiDB-lite"/>
    </source>
</evidence>
<feature type="region of interest" description="Disordered" evidence="1">
    <location>
        <begin position="1"/>
        <end position="92"/>
    </location>
</feature>
<name>A0A015J1Z6_RHIIW</name>
<dbReference type="InterPro" id="IPR012677">
    <property type="entry name" value="Nucleotide-bd_a/b_plait_sf"/>
</dbReference>
<dbReference type="SUPFAM" id="SSF54928">
    <property type="entry name" value="RNA-binding domain, RBD"/>
    <property type="match status" value="1"/>
</dbReference>
<dbReference type="CDD" id="cd00590">
    <property type="entry name" value="RRM_SF"/>
    <property type="match status" value="1"/>
</dbReference>
<evidence type="ECO:0008006" key="4">
    <source>
        <dbReference type="Google" id="ProtNLM"/>
    </source>
</evidence>
<dbReference type="GO" id="GO:0003676">
    <property type="term" value="F:nucleic acid binding"/>
    <property type="evidence" value="ECO:0007669"/>
    <property type="project" value="InterPro"/>
</dbReference>
<feature type="compositionally biased region" description="Polar residues" evidence="1">
    <location>
        <begin position="21"/>
        <end position="38"/>
    </location>
</feature>
<feature type="compositionally biased region" description="Acidic residues" evidence="1">
    <location>
        <begin position="1"/>
        <end position="11"/>
    </location>
</feature>
<dbReference type="Gene3D" id="3.30.70.330">
    <property type="match status" value="1"/>
</dbReference>
<accession>A0A015J1Z6</accession>
<dbReference type="HOGENOM" id="CLU_839768_0_0_1"/>
<gene>
    <name evidence="2" type="ORF">RirG_151590</name>
</gene>
<protein>
    <recommendedName>
        <fullName evidence="4">RRM domain-containing protein</fullName>
    </recommendedName>
</protein>
<reference evidence="2 3" key="1">
    <citation type="submission" date="2014-02" db="EMBL/GenBank/DDBJ databases">
        <title>Single nucleus genome sequencing reveals high similarity among nuclei of an endomycorrhizal fungus.</title>
        <authorList>
            <person name="Lin K."/>
            <person name="Geurts R."/>
            <person name="Zhang Z."/>
            <person name="Limpens E."/>
            <person name="Saunders D.G."/>
            <person name="Mu D."/>
            <person name="Pang E."/>
            <person name="Cao H."/>
            <person name="Cha H."/>
            <person name="Lin T."/>
            <person name="Zhou Q."/>
            <person name="Shang Y."/>
            <person name="Li Y."/>
            <person name="Ivanov S."/>
            <person name="Sharma T."/>
            <person name="Velzen R.V."/>
            <person name="Ruijter N.D."/>
            <person name="Aanen D.K."/>
            <person name="Win J."/>
            <person name="Kamoun S."/>
            <person name="Bisseling T."/>
            <person name="Huang S."/>
        </authorList>
    </citation>
    <scope>NUCLEOTIDE SEQUENCE [LARGE SCALE GENOMIC DNA]</scope>
    <source>
        <strain evidence="3">DAOM197198w</strain>
    </source>
</reference>
<comment type="caution">
    <text evidence="2">The sequence shown here is derived from an EMBL/GenBank/DDBJ whole genome shotgun (WGS) entry which is preliminary data.</text>
</comment>
<evidence type="ECO:0000313" key="3">
    <source>
        <dbReference type="Proteomes" id="UP000022910"/>
    </source>
</evidence>
<sequence length="279" mass="30830">MEEDYVADDQTADVGVDGFFSSPQQNISGENTSTSSPKKSAVPTAPSHVASSGNVDASMHAPSNKDLQQPPNVSPNLNTYGAPNDNQTPDPVVTLAMTRDDFQAAATPNAAPESLKKFPTNKALIEAVNNLFLETYESFTGKACMTGSGEAKRLVIHFHTAEARDLCVGSTHSEFPDLIFHAHDPRQLRSNEDLRAIQVTDIPFFIKKDNLMAYFKKFGNITSCRLFSRPNAKVQQARIVYDHADSIARFTDQWAVYCFSTCFRITPCFYTVDQKAAYR</sequence>
<dbReference type="Proteomes" id="UP000022910">
    <property type="component" value="Unassembled WGS sequence"/>
</dbReference>
<dbReference type="InterPro" id="IPR035979">
    <property type="entry name" value="RBD_domain_sf"/>
</dbReference>
<dbReference type="EMBL" id="JEMT01023915">
    <property type="protein sequence ID" value="EXX63522.1"/>
    <property type="molecule type" value="Genomic_DNA"/>
</dbReference>
<proteinExistence type="predicted"/>
<feature type="compositionally biased region" description="Polar residues" evidence="1">
    <location>
        <begin position="65"/>
        <end position="89"/>
    </location>
</feature>
<dbReference type="AlphaFoldDB" id="A0A015J1Z6"/>